<accession>A0ABM5J6P9</accession>
<reference evidence="3" key="2">
    <citation type="submission" date="2025-05" db="UniProtKB">
        <authorList>
            <consortium name="EnsemblMetazoa"/>
        </authorList>
    </citation>
    <scope>IDENTIFICATION</scope>
</reference>
<sequence length="77" mass="7419">MKFFALCAFLLLALVAVQATPDHNGGHGGSAGISQPQGHGSAGHGGPASHGGPVGHGPAGHGEDAHHGGHSDHGKGH</sequence>
<name>A0ABM5J6P9_DRORH</name>
<keyword evidence="4" id="KW-1185">Reference proteome</keyword>
<feature type="signal peptide" evidence="2">
    <location>
        <begin position="1"/>
        <end position="19"/>
    </location>
</feature>
<dbReference type="RefSeq" id="XP_044314503.1">
    <property type="nucleotide sequence ID" value="XM_044458568.1"/>
</dbReference>
<feature type="region of interest" description="Disordered" evidence="1">
    <location>
        <begin position="20"/>
        <end position="77"/>
    </location>
</feature>
<feature type="chain" id="PRO_5045115146" evidence="2">
    <location>
        <begin position="20"/>
        <end position="77"/>
    </location>
</feature>
<evidence type="ECO:0000256" key="1">
    <source>
        <dbReference type="SAM" id="MobiDB-lite"/>
    </source>
</evidence>
<evidence type="ECO:0000256" key="2">
    <source>
        <dbReference type="SAM" id="SignalP"/>
    </source>
</evidence>
<dbReference type="GeneID" id="123037513"/>
<evidence type="ECO:0000313" key="4">
    <source>
        <dbReference type="Proteomes" id="UP001652680"/>
    </source>
</evidence>
<reference evidence="4" key="1">
    <citation type="journal article" date="2021" name="Elife">
        <title>Highly contiguous assemblies of 101 drosophilid genomes.</title>
        <authorList>
            <person name="Kim B.Y."/>
            <person name="Wang J.R."/>
            <person name="Miller D.E."/>
            <person name="Barmina O."/>
            <person name="Delaney E."/>
            <person name="Thompson A."/>
            <person name="Comeault A.A."/>
            <person name="Peede D."/>
            <person name="D'Agostino E.R."/>
            <person name="Pelaez J."/>
            <person name="Aguilar J.M."/>
            <person name="Haji D."/>
            <person name="Matsunaga T."/>
            <person name="Armstrong E.E."/>
            <person name="Zych M."/>
            <person name="Ogawa Y."/>
            <person name="Stamenkovic-Radak M."/>
            <person name="Jelic M."/>
            <person name="Veselinovic M.S."/>
            <person name="Tanaskovic M."/>
            <person name="Eric P."/>
            <person name="Gao J.J."/>
            <person name="Katoh T.K."/>
            <person name="Toda M.J."/>
            <person name="Watabe H."/>
            <person name="Watada M."/>
            <person name="Davis J.S."/>
            <person name="Moyle L.C."/>
            <person name="Manoli G."/>
            <person name="Bertolini E."/>
            <person name="Kostal V."/>
            <person name="Hawley R.S."/>
            <person name="Takahashi A."/>
            <person name="Jones C.D."/>
            <person name="Price D.K."/>
            <person name="Whiteman N."/>
            <person name="Kopp A."/>
            <person name="Matute D.R."/>
            <person name="Petrov D.A."/>
        </authorList>
    </citation>
    <scope>NUCLEOTIDE SEQUENCE [LARGE SCALE GENOMIC DNA]</scope>
</reference>
<proteinExistence type="predicted"/>
<feature type="compositionally biased region" description="Gly residues" evidence="1">
    <location>
        <begin position="40"/>
        <end position="60"/>
    </location>
</feature>
<dbReference type="Proteomes" id="UP001652680">
    <property type="component" value="Unassembled WGS sequence"/>
</dbReference>
<evidence type="ECO:0000313" key="3">
    <source>
        <dbReference type="EnsemblMetazoa" id="XP_044314503.1"/>
    </source>
</evidence>
<keyword evidence="2" id="KW-0732">Signal</keyword>
<protein>
    <submittedName>
        <fullName evidence="3">Uncharacterized protein</fullName>
    </submittedName>
</protein>
<dbReference type="EnsemblMetazoa" id="XM_044458568.1">
    <property type="protein sequence ID" value="XP_044314503.1"/>
    <property type="gene ID" value="LOC123037513"/>
</dbReference>
<organism evidence="3 4">
    <name type="scientific">Drosophila rhopaloa</name>
    <name type="common">Fruit fly</name>
    <dbReference type="NCBI Taxonomy" id="1041015"/>
    <lineage>
        <taxon>Eukaryota</taxon>
        <taxon>Metazoa</taxon>
        <taxon>Ecdysozoa</taxon>
        <taxon>Arthropoda</taxon>
        <taxon>Hexapoda</taxon>
        <taxon>Insecta</taxon>
        <taxon>Pterygota</taxon>
        <taxon>Neoptera</taxon>
        <taxon>Endopterygota</taxon>
        <taxon>Diptera</taxon>
        <taxon>Brachycera</taxon>
        <taxon>Muscomorpha</taxon>
        <taxon>Ephydroidea</taxon>
        <taxon>Drosophilidae</taxon>
        <taxon>Drosophila</taxon>
        <taxon>Sophophora</taxon>
    </lineage>
</organism>
<feature type="compositionally biased region" description="Basic and acidic residues" evidence="1">
    <location>
        <begin position="61"/>
        <end position="77"/>
    </location>
</feature>